<gene>
    <name evidence="2" type="ORF">FHS39_001354</name>
</gene>
<accession>A0A7W7LL93</accession>
<name>A0A7W7LL93_9ACTN</name>
<dbReference type="SUPFAM" id="SSF56801">
    <property type="entry name" value="Acetyl-CoA synthetase-like"/>
    <property type="match status" value="1"/>
</dbReference>
<sequence length="529" mass="56128">MSNASLDGTLHGRFLRGLARAPHRPAFRIDGHETTYAEAHEQALAWAGALRDATPGGAPRVVAVVATKSAEAYTGLLAALYLGATAVPLHPGFPAARNRAILTAAGAEAAVADASGLAALDALLAEDDPLPVLAPGARSARRPGLITEAPAHTALDAPLPAAPEDAAYILFTSGSTGRPKGVPTSHRATDSYFRTLDARYDFGPDDVFSQTFDLTFDCAVFDLFCAWGAGGCVVPLPMRAYRALPEFLASERMTVWFSTPGAIALARRTGALAPGSLPGLRWSLFAGEPLHRHDAEEWQQAAPGSAVENLYGPTELTITVSAHRLAPATPDERYVGGVVPIGPVHTSLGHLLLAPDGSVDGDEGELCITGPQMFTGYLDPAEDTGRFLDHDGRRWYRTGDRVRRYPDGDIAYLGRADDQVQVQGWRVELSEVGHGVRGLDGVEDAVAVAVPAAGSHELVAFYTGRPAHSADLARQLAAGLPKAMVPRLFHHLEEFPMNANRKIDRSSLRSLAGTLLDHGRKPSRQGEGL</sequence>
<dbReference type="Gene3D" id="3.30.300.30">
    <property type="match status" value="1"/>
</dbReference>
<keyword evidence="3" id="KW-1185">Reference proteome</keyword>
<dbReference type="InterPro" id="IPR042099">
    <property type="entry name" value="ANL_N_sf"/>
</dbReference>
<dbReference type="AlphaFoldDB" id="A0A7W7LL93"/>
<dbReference type="PANTHER" id="PTHR45527">
    <property type="entry name" value="NONRIBOSOMAL PEPTIDE SYNTHETASE"/>
    <property type="match status" value="1"/>
</dbReference>
<dbReference type="GO" id="GO:0031177">
    <property type="term" value="F:phosphopantetheine binding"/>
    <property type="evidence" value="ECO:0007669"/>
    <property type="project" value="TreeGrafter"/>
</dbReference>
<dbReference type="GO" id="GO:0043041">
    <property type="term" value="P:amino acid activation for nonribosomal peptide biosynthetic process"/>
    <property type="evidence" value="ECO:0007669"/>
    <property type="project" value="TreeGrafter"/>
</dbReference>
<dbReference type="Proteomes" id="UP000556084">
    <property type="component" value="Unassembled WGS sequence"/>
</dbReference>
<comment type="caution">
    <text evidence="2">The sequence shown here is derived from an EMBL/GenBank/DDBJ whole genome shotgun (WGS) entry which is preliminary data.</text>
</comment>
<dbReference type="PROSITE" id="PS00455">
    <property type="entry name" value="AMP_BINDING"/>
    <property type="match status" value="1"/>
</dbReference>
<protein>
    <submittedName>
        <fullName evidence="2">Amino acid adenylation domain-containing protein</fullName>
    </submittedName>
</protein>
<evidence type="ECO:0000313" key="2">
    <source>
        <dbReference type="EMBL" id="MBB4892343.1"/>
    </source>
</evidence>
<dbReference type="Pfam" id="PF00501">
    <property type="entry name" value="AMP-binding"/>
    <property type="match status" value="1"/>
</dbReference>
<evidence type="ECO:0000313" key="3">
    <source>
        <dbReference type="Proteomes" id="UP000556084"/>
    </source>
</evidence>
<dbReference type="InterPro" id="IPR020845">
    <property type="entry name" value="AMP-binding_CS"/>
</dbReference>
<dbReference type="GO" id="GO:0005737">
    <property type="term" value="C:cytoplasm"/>
    <property type="evidence" value="ECO:0007669"/>
    <property type="project" value="TreeGrafter"/>
</dbReference>
<reference evidence="2 3" key="1">
    <citation type="submission" date="2020-08" db="EMBL/GenBank/DDBJ databases">
        <title>Genomic Encyclopedia of Type Strains, Phase III (KMG-III): the genomes of soil and plant-associated and newly described type strains.</title>
        <authorList>
            <person name="Whitman W."/>
        </authorList>
    </citation>
    <scope>NUCLEOTIDE SEQUENCE [LARGE SCALE GENOMIC DNA]</scope>
    <source>
        <strain evidence="2 3">CECT 3266</strain>
    </source>
</reference>
<evidence type="ECO:0000259" key="1">
    <source>
        <dbReference type="Pfam" id="PF00501"/>
    </source>
</evidence>
<dbReference type="PANTHER" id="PTHR45527:SF1">
    <property type="entry name" value="FATTY ACID SYNTHASE"/>
    <property type="match status" value="1"/>
</dbReference>
<dbReference type="EMBL" id="JACHJH010000002">
    <property type="protein sequence ID" value="MBB4892343.1"/>
    <property type="molecule type" value="Genomic_DNA"/>
</dbReference>
<dbReference type="InterPro" id="IPR045851">
    <property type="entry name" value="AMP-bd_C_sf"/>
</dbReference>
<dbReference type="GO" id="GO:0044550">
    <property type="term" value="P:secondary metabolite biosynthetic process"/>
    <property type="evidence" value="ECO:0007669"/>
    <property type="project" value="TreeGrafter"/>
</dbReference>
<dbReference type="Gene3D" id="3.40.50.12780">
    <property type="entry name" value="N-terminal domain of ligase-like"/>
    <property type="match status" value="1"/>
</dbReference>
<organism evidence="2 3">
    <name type="scientific">Streptomyces olivoverticillatus</name>
    <dbReference type="NCBI Taxonomy" id="66427"/>
    <lineage>
        <taxon>Bacteria</taxon>
        <taxon>Bacillati</taxon>
        <taxon>Actinomycetota</taxon>
        <taxon>Actinomycetes</taxon>
        <taxon>Kitasatosporales</taxon>
        <taxon>Streptomycetaceae</taxon>
        <taxon>Streptomyces</taxon>
    </lineage>
</organism>
<dbReference type="InterPro" id="IPR000873">
    <property type="entry name" value="AMP-dep_synth/lig_dom"/>
</dbReference>
<dbReference type="RefSeq" id="WP_184347278.1">
    <property type="nucleotide sequence ID" value="NZ_JACHJH010000002.1"/>
</dbReference>
<feature type="domain" description="AMP-dependent synthetase/ligase" evidence="1">
    <location>
        <begin position="18"/>
        <end position="378"/>
    </location>
</feature>
<proteinExistence type="predicted"/>